<gene>
    <name evidence="2" type="ORF">JI750_10370</name>
</gene>
<dbReference type="PANTHER" id="PTHR30015:SF7">
    <property type="entry name" value="TYPE IV METHYL-DIRECTED RESTRICTION ENZYME ECOKMRR"/>
    <property type="match status" value="1"/>
</dbReference>
<name>A0ABS1KDK7_9FLAO</name>
<dbReference type="GO" id="GO:0004519">
    <property type="term" value="F:endonuclease activity"/>
    <property type="evidence" value="ECO:0007669"/>
    <property type="project" value="UniProtKB-KW"/>
</dbReference>
<feature type="domain" description="Restriction endonuclease type IV Mrr" evidence="1">
    <location>
        <begin position="168"/>
        <end position="285"/>
    </location>
</feature>
<keyword evidence="3" id="KW-1185">Reference proteome</keyword>
<evidence type="ECO:0000313" key="3">
    <source>
        <dbReference type="Proteomes" id="UP000603728"/>
    </source>
</evidence>
<protein>
    <submittedName>
        <fullName evidence="2">Restriction endonuclease</fullName>
    </submittedName>
</protein>
<evidence type="ECO:0000313" key="2">
    <source>
        <dbReference type="EMBL" id="MBL0737292.1"/>
    </source>
</evidence>
<dbReference type="Pfam" id="PF04471">
    <property type="entry name" value="Mrr_cat"/>
    <property type="match status" value="1"/>
</dbReference>
<dbReference type="EMBL" id="JAERSF010000002">
    <property type="protein sequence ID" value="MBL0737292.1"/>
    <property type="molecule type" value="Genomic_DNA"/>
</dbReference>
<dbReference type="PANTHER" id="PTHR30015">
    <property type="entry name" value="MRR RESTRICTION SYSTEM PROTEIN"/>
    <property type="match status" value="1"/>
</dbReference>
<evidence type="ECO:0000259" key="1">
    <source>
        <dbReference type="Pfam" id="PF04471"/>
    </source>
</evidence>
<dbReference type="InterPro" id="IPR007560">
    <property type="entry name" value="Restrct_endonuc_IV_Mrr"/>
</dbReference>
<dbReference type="RefSeq" id="WP_202001173.1">
    <property type="nucleotide sequence ID" value="NZ_JAERSF010000002.1"/>
</dbReference>
<dbReference type="InterPro" id="IPR011335">
    <property type="entry name" value="Restrct_endonuc-II-like"/>
</dbReference>
<dbReference type="SUPFAM" id="SSF52980">
    <property type="entry name" value="Restriction endonuclease-like"/>
    <property type="match status" value="1"/>
</dbReference>
<sequence>MTPMQKKEQQSSEIAVSRTLTEFMSKIGFNVQFSDVYPNQKNPDFIAQKRINGTEYKIAIELKSNSNINDAIKNGIKTLTNINSATNYDKLLLLLLNRNNPNIQSLPLRNFLTNNPTNLEIINLEDLEKWSKDLSDELSPIEQNEVFFYVKQMSRKFIELVAKNPEYLRDLEWRDLERTISELFEGIGFKTTLTPSSKDGGKDVILECTINNIQKTFIVEIKHWRSGQKVGQSAVKEFTHVIINEKREKGLFLSTYGFTGNYYESISEKQKSIIRFGEKDKIVELCKTYEKVNNGIWNPIDSLENILFDNTISLK</sequence>
<organism evidence="2 3">
    <name type="scientific">Flavobacterium tagetis</name>
    <dbReference type="NCBI Taxonomy" id="2801336"/>
    <lineage>
        <taxon>Bacteria</taxon>
        <taxon>Pseudomonadati</taxon>
        <taxon>Bacteroidota</taxon>
        <taxon>Flavobacteriia</taxon>
        <taxon>Flavobacteriales</taxon>
        <taxon>Flavobacteriaceae</taxon>
        <taxon>Flavobacterium</taxon>
    </lineage>
</organism>
<keyword evidence="2" id="KW-0378">Hydrolase</keyword>
<comment type="caution">
    <text evidence="2">The sequence shown here is derived from an EMBL/GenBank/DDBJ whole genome shotgun (WGS) entry which is preliminary data.</text>
</comment>
<dbReference type="InterPro" id="IPR011856">
    <property type="entry name" value="tRNA_endonuc-like_dom_sf"/>
</dbReference>
<keyword evidence="2" id="KW-0255">Endonuclease</keyword>
<reference evidence="2 3" key="1">
    <citation type="submission" date="2021-01" db="EMBL/GenBank/DDBJ databases">
        <title>Genome seq and assembly of Flavobacterium sp. GN10.</title>
        <authorList>
            <person name="Chhetri G."/>
        </authorList>
    </citation>
    <scope>NUCLEOTIDE SEQUENCE [LARGE SCALE GENOMIC DNA]</scope>
    <source>
        <strain evidence="2 3">GN10</strain>
    </source>
</reference>
<keyword evidence="2" id="KW-0540">Nuclease</keyword>
<proteinExistence type="predicted"/>
<dbReference type="InterPro" id="IPR052906">
    <property type="entry name" value="Type_IV_Methyl-Rstrct_Enzyme"/>
</dbReference>
<dbReference type="Proteomes" id="UP000603728">
    <property type="component" value="Unassembled WGS sequence"/>
</dbReference>
<dbReference type="Gene3D" id="3.40.1350.10">
    <property type="match status" value="1"/>
</dbReference>
<accession>A0ABS1KDK7</accession>